<dbReference type="Pfam" id="PF00583">
    <property type="entry name" value="Acetyltransf_1"/>
    <property type="match status" value="1"/>
</dbReference>
<dbReference type="Gene3D" id="3.40.630.90">
    <property type="match status" value="1"/>
</dbReference>
<sequence length="267" mass="28825">MPSRFLSSDIAPFLRLALAEGWICGKWEMEFLLQAFPQGCFVKRTGNKTLGYISTLRHDKSGWIGNLLVSSEARRGGIGSELMQAALQALLEAGVETVWLTASAKGVELYRKLGFIPIDSINRWVGEGRGGSGWSPSPPCDWEVIRLVDKAGWGDHRDALLDVAISRGQVMCGNYSFVCIQHWQQGTQLGPWGAIIEGQAASLLDPALAASARHVFLDVPSGNLAAAALLTRKGFSIKGSNTLMYLGARPKYAPQKVFALASMGSMG</sequence>
<evidence type="ECO:0000259" key="1">
    <source>
        <dbReference type="PROSITE" id="PS51186"/>
    </source>
</evidence>
<accession>A0ABS0YSJ7</accession>
<dbReference type="InterPro" id="IPR000182">
    <property type="entry name" value="GNAT_dom"/>
</dbReference>
<evidence type="ECO:0000313" key="3">
    <source>
        <dbReference type="Proteomes" id="UP000641025"/>
    </source>
</evidence>
<dbReference type="PANTHER" id="PTHR47237:SF1">
    <property type="entry name" value="SLL0310 PROTEIN"/>
    <property type="match status" value="1"/>
</dbReference>
<dbReference type="CDD" id="cd04301">
    <property type="entry name" value="NAT_SF"/>
    <property type="match status" value="1"/>
</dbReference>
<comment type="caution">
    <text evidence="2">The sequence shown here is derived from an EMBL/GenBank/DDBJ whole genome shotgun (WGS) entry which is preliminary data.</text>
</comment>
<name>A0ABS0YSJ7_9BACT</name>
<dbReference type="PANTHER" id="PTHR47237">
    <property type="entry name" value="SLL0310 PROTEIN"/>
    <property type="match status" value="1"/>
</dbReference>
<protein>
    <submittedName>
        <fullName evidence="2">GNAT family N-acetyltransferase</fullName>
    </submittedName>
</protein>
<dbReference type="InterPro" id="IPR041496">
    <property type="entry name" value="YitH/HolE_GNAT"/>
</dbReference>
<dbReference type="Pfam" id="PF18014">
    <property type="entry name" value="Acetyltransf_18"/>
    <property type="match status" value="1"/>
</dbReference>
<reference evidence="2 3" key="1">
    <citation type="submission" date="2020-12" db="EMBL/GenBank/DDBJ databases">
        <title>Geomonas sp. Red259, isolated from paddy soil.</title>
        <authorList>
            <person name="Xu Z."/>
            <person name="Zhang Z."/>
            <person name="Masuda Y."/>
            <person name="Itoh H."/>
            <person name="Senoo K."/>
        </authorList>
    </citation>
    <scope>NUCLEOTIDE SEQUENCE [LARGE SCALE GENOMIC DNA]</scope>
    <source>
        <strain evidence="2 3">Red259</strain>
    </source>
</reference>
<dbReference type="SUPFAM" id="SSF55729">
    <property type="entry name" value="Acyl-CoA N-acyltransferases (Nat)"/>
    <property type="match status" value="1"/>
</dbReference>
<proteinExistence type="predicted"/>
<evidence type="ECO:0000313" key="2">
    <source>
        <dbReference type="EMBL" id="MBJ6800889.1"/>
    </source>
</evidence>
<organism evidence="2 3">
    <name type="scientific">Geomonas propionica</name>
    <dbReference type="NCBI Taxonomy" id="2798582"/>
    <lineage>
        <taxon>Bacteria</taxon>
        <taxon>Pseudomonadati</taxon>
        <taxon>Thermodesulfobacteriota</taxon>
        <taxon>Desulfuromonadia</taxon>
        <taxon>Geobacterales</taxon>
        <taxon>Geobacteraceae</taxon>
        <taxon>Geomonas</taxon>
    </lineage>
</organism>
<gene>
    <name evidence="2" type="ORF">JFN90_12180</name>
</gene>
<dbReference type="InterPro" id="IPR052729">
    <property type="entry name" value="Acyl/Acetyltrans_Enzymes"/>
</dbReference>
<dbReference type="Gene3D" id="3.40.630.30">
    <property type="match status" value="1"/>
</dbReference>
<dbReference type="EMBL" id="JAEMHK010000008">
    <property type="protein sequence ID" value="MBJ6800889.1"/>
    <property type="molecule type" value="Genomic_DNA"/>
</dbReference>
<dbReference type="InterPro" id="IPR016181">
    <property type="entry name" value="Acyl_CoA_acyltransferase"/>
</dbReference>
<dbReference type="PROSITE" id="PS51186">
    <property type="entry name" value="GNAT"/>
    <property type="match status" value="1"/>
</dbReference>
<keyword evidence="3" id="KW-1185">Reference proteome</keyword>
<feature type="domain" description="N-acetyltransferase" evidence="1">
    <location>
        <begin position="1"/>
        <end position="141"/>
    </location>
</feature>
<dbReference type="RefSeq" id="WP_199395389.1">
    <property type="nucleotide sequence ID" value="NZ_JAEMHK010000008.1"/>
</dbReference>
<dbReference type="Proteomes" id="UP000641025">
    <property type="component" value="Unassembled WGS sequence"/>
</dbReference>